<dbReference type="Gene3D" id="3.40.710.10">
    <property type="entry name" value="DD-peptidase/beta-lactamase superfamily"/>
    <property type="match status" value="1"/>
</dbReference>
<proteinExistence type="predicted"/>
<dbReference type="GeneID" id="19469983"/>
<keyword evidence="1" id="KW-0732">Signal</keyword>
<reference evidence="4 5" key="1">
    <citation type="journal article" date="2013" name="BMC Genomics">
        <title>Genomics-driven discovery of the pneumocandin biosynthetic gene cluster in the fungus Glarea lozoyensis.</title>
        <authorList>
            <person name="Chen L."/>
            <person name="Yue Q."/>
            <person name="Zhang X."/>
            <person name="Xiang M."/>
            <person name="Wang C."/>
            <person name="Li S."/>
            <person name="Che Y."/>
            <person name="Ortiz-Lopez F.J."/>
            <person name="Bills G.F."/>
            <person name="Liu X."/>
            <person name="An Z."/>
        </authorList>
    </citation>
    <scope>NUCLEOTIDE SEQUENCE [LARGE SCALE GENOMIC DNA]</scope>
    <source>
        <strain evidence="5">ATCC 20868 / MF5171</strain>
    </source>
</reference>
<dbReference type="eggNOG" id="ENOG502SJKK">
    <property type="taxonomic scope" value="Eukaryota"/>
</dbReference>
<dbReference type="EMBL" id="KE145354">
    <property type="protein sequence ID" value="EPE35242.1"/>
    <property type="molecule type" value="Genomic_DNA"/>
</dbReference>
<protein>
    <submittedName>
        <fullName evidence="4">Beta-lactamase/transpeptidase-like protein</fullName>
    </submittedName>
</protein>
<dbReference type="RefSeq" id="XP_008077321.1">
    <property type="nucleotide sequence ID" value="XM_008079130.1"/>
</dbReference>
<dbReference type="Pfam" id="PF26335">
    <property type="entry name" value="ARB_00930_C"/>
    <property type="match status" value="1"/>
</dbReference>
<name>S3D9V4_GLAL2</name>
<dbReference type="AlphaFoldDB" id="S3D9V4"/>
<gene>
    <name evidence="4" type="ORF">GLAREA_10939</name>
</gene>
<dbReference type="Pfam" id="PF00144">
    <property type="entry name" value="Beta-lactamase"/>
    <property type="match status" value="1"/>
</dbReference>
<dbReference type="Proteomes" id="UP000016922">
    <property type="component" value="Unassembled WGS sequence"/>
</dbReference>
<dbReference type="OrthoDB" id="10250282at2759"/>
<dbReference type="InterPro" id="IPR012338">
    <property type="entry name" value="Beta-lactam/transpept-like"/>
</dbReference>
<dbReference type="PANTHER" id="PTHR22935">
    <property type="entry name" value="PENICILLIN-BINDING PROTEIN"/>
    <property type="match status" value="1"/>
</dbReference>
<dbReference type="OMA" id="SNGTDMQ"/>
<dbReference type="KEGG" id="glz:GLAREA_10939"/>
<feature type="signal peptide" evidence="1">
    <location>
        <begin position="1"/>
        <end position="22"/>
    </location>
</feature>
<organism evidence="4 5">
    <name type="scientific">Glarea lozoyensis (strain ATCC 20868 / MF5171)</name>
    <dbReference type="NCBI Taxonomy" id="1116229"/>
    <lineage>
        <taxon>Eukaryota</taxon>
        <taxon>Fungi</taxon>
        <taxon>Dikarya</taxon>
        <taxon>Ascomycota</taxon>
        <taxon>Pezizomycotina</taxon>
        <taxon>Leotiomycetes</taxon>
        <taxon>Helotiales</taxon>
        <taxon>Helotiaceae</taxon>
        <taxon>Glarea</taxon>
    </lineage>
</organism>
<dbReference type="InterPro" id="IPR051478">
    <property type="entry name" value="Beta-lactamase-like_AB/R"/>
</dbReference>
<feature type="domain" description="Beta-lactamase-like ARB-00930-like C-terminal" evidence="3">
    <location>
        <begin position="465"/>
        <end position="607"/>
    </location>
</feature>
<dbReference type="PANTHER" id="PTHR22935:SF97">
    <property type="entry name" value="BETA-LACTAMASE-RELATED DOMAIN-CONTAINING PROTEIN"/>
    <property type="match status" value="1"/>
</dbReference>
<feature type="domain" description="Beta-lactamase-related" evidence="2">
    <location>
        <begin position="103"/>
        <end position="441"/>
    </location>
</feature>
<dbReference type="InterPro" id="IPR058664">
    <property type="entry name" value="ARB_00930-like_C"/>
</dbReference>
<evidence type="ECO:0000313" key="4">
    <source>
        <dbReference type="EMBL" id="EPE35242.1"/>
    </source>
</evidence>
<evidence type="ECO:0000259" key="3">
    <source>
        <dbReference type="Pfam" id="PF26335"/>
    </source>
</evidence>
<dbReference type="HOGENOM" id="CLU_019706_0_0_1"/>
<dbReference type="SUPFAM" id="SSF56601">
    <property type="entry name" value="beta-lactamase/transpeptidase-like"/>
    <property type="match status" value="1"/>
</dbReference>
<accession>S3D9V4</accession>
<feature type="chain" id="PRO_5004519421" evidence="1">
    <location>
        <begin position="23"/>
        <end position="608"/>
    </location>
</feature>
<sequence>MKFLVAKRVLCSLILTPQLTTAIKQCPFLGPDFPSPKSLQNSTIFQTALTNLTSTLKSGLQTAQFFPNTTSLSVNIFSTHTNTSLYNYQYSAPTLLTSNGTHVVDADSIFRIGSVSKLLTVYVFLIEAGDRYFNHPITDFVPELAEVVQVQDAAANAADVVDWRAVTVGNLASQMGGIARDYTGDLLSVLGKFPAGSGIPQLNASDFVICAQPGFCTREGQFLTSLNTRYTYKPPATKYYPWNHPQLTPPEFFLTLTHQRHPVFAPSTTPIYSNTAFQLLGYALENITSTPFTTLLTRSLITPLNLTGTSYQLPLSVPRGVIPSPDPSTAWGLPGNDYNPAGGFYSTANDLAVIGRSILSSKLIPAPMTRRWMKPLTHTADLRFSVGAPWEIERISLPAPQEKVVDIYGKSGDLGSYHASFAVIPDWDVGYSIIIADAPGKPSVLNHAVRTLVNELVLPSVEEAARIEANEKYAGTYRSETLNSSITLVTNPGSLGLVVTSLISNGTDMFGIFGLLRGNLPASSISMTLYPTGLTNSVGGRKEAWRAAIENNGENQGTGILTCSTWATGDSPIIGGVAADEFAFVMGVDGKATSVESRGLRGSMLRVV</sequence>
<evidence type="ECO:0000256" key="1">
    <source>
        <dbReference type="SAM" id="SignalP"/>
    </source>
</evidence>
<keyword evidence="5" id="KW-1185">Reference proteome</keyword>
<evidence type="ECO:0000313" key="5">
    <source>
        <dbReference type="Proteomes" id="UP000016922"/>
    </source>
</evidence>
<dbReference type="InterPro" id="IPR001466">
    <property type="entry name" value="Beta-lactam-related"/>
</dbReference>
<evidence type="ECO:0000259" key="2">
    <source>
        <dbReference type="Pfam" id="PF00144"/>
    </source>
</evidence>